<keyword evidence="3 4" id="KW-0964">Secreted</keyword>
<comment type="subcellular location">
    <subcellularLocation>
        <location evidence="4">Secreted</location>
        <location evidence="4">Extracellular space</location>
        <location evidence="4">Apoplast</location>
    </subcellularLocation>
</comment>
<reference evidence="5 6" key="1">
    <citation type="journal article" date="2022" name="Nat. Plants">
        <title>Genomes of leafy and leafless Platanthera orchids illuminate the evolution of mycoheterotrophy.</title>
        <authorList>
            <person name="Li M.H."/>
            <person name="Liu K.W."/>
            <person name="Li Z."/>
            <person name="Lu H.C."/>
            <person name="Ye Q.L."/>
            <person name="Zhang D."/>
            <person name="Wang J.Y."/>
            <person name="Li Y.F."/>
            <person name="Zhong Z.M."/>
            <person name="Liu X."/>
            <person name="Yu X."/>
            <person name="Liu D.K."/>
            <person name="Tu X.D."/>
            <person name="Liu B."/>
            <person name="Hao Y."/>
            <person name="Liao X.Y."/>
            <person name="Jiang Y.T."/>
            <person name="Sun W.H."/>
            <person name="Chen J."/>
            <person name="Chen Y.Q."/>
            <person name="Ai Y."/>
            <person name="Zhai J.W."/>
            <person name="Wu S.S."/>
            <person name="Zhou Z."/>
            <person name="Hsiao Y.Y."/>
            <person name="Wu W.L."/>
            <person name="Chen Y.Y."/>
            <person name="Lin Y.F."/>
            <person name="Hsu J.L."/>
            <person name="Li C.Y."/>
            <person name="Wang Z.W."/>
            <person name="Zhao X."/>
            <person name="Zhong W.Y."/>
            <person name="Ma X.K."/>
            <person name="Ma L."/>
            <person name="Huang J."/>
            <person name="Chen G.Z."/>
            <person name="Huang M.Z."/>
            <person name="Huang L."/>
            <person name="Peng D.H."/>
            <person name="Luo Y.B."/>
            <person name="Zou S.Q."/>
            <person name="Chen S.P."/>
            <person name="Lan S."/>
            <person name="Tsai W.C."/>
            <person name="Van de Peer Y."/>
            <person name="Liu Z.J."/>
        </authorList>
    </citation>
    <scope>NUCLEOTIDE SEQUENCE [LARGE SCALE GENOMIC DNA]</scope>
    <source>
        <strain evidence="5">Lor287</strain>
    </source>
</reference>
<sequence>MATVVVFLLFLLPLLSHHLTAAVSSSGSGGTRLRFFWHDISAGPDPSAVLVAQSATRSSSSFGTVKVMDDPLTAGPNRSSLLVGKSQGIYVSADKETAGLLMAMTFSFVVGKYNGSTLAVVGRNEVKTETREMAITGGTGQFRQARGHAQARTHSFDPTTD</sequence>
<dbReference type="InterPro" id="IPR034871">
    <property type="entry name" value="Allene_oxi_cyc_sf"/>
</dbReference>
<evidence type="ECO:0000256" key="4">
    <source>
        <dbReference type="RuleBase" id="RU363099"/>
    </source>
</evidence>
<dbReference type="EMBL" id="JBBWWQ010000010">
    <property type="protein sequence ID" value="KAK8937088.1"/>
    <property type="molecule type" value="Genomic_DNA"/>
</dbReference>
<dbReference type="GO" id="GO:0048046">
    <property type="term" value="C:apoplast"/>
    <property type="evidence" value="ECO:0007669"/>
    <property type="project" value="UniProtKB-SubCell"/>
</dbReference>
<feature type="chain" id="PRO_5042667636" description="Dirigent protein" evidence="4">
    <location>
        <begin position="23"/>
        <end position="161"/>
    </location>
</feature>
<evidence type="ECO:0000256" key="1">
    <source>
        <dbReference type="ARBA" id="ARBA00010746"/>
    </source>
</evidence>
<comment type="subunit">
    <text evidence="2 4">Homodimer.</text>
</comment>
<dbReference type="Gene3D" id="2.40.480.10">
    <property type="entry name" value="Allene oxide cyclase-like"/>
    <property type="match status" value="1"/>
</dbReference>
<dbReference type="PANTHER" id="PTHR21495">
    <property type="entry name" value="NUCLEOPORIN-RELATED"/>
    <property type="match status" value="1"/>
</dbReference>
<evidence type="ECO:0000256" key="3">
    <source>
        <dbReference type="ARBA" id="ARBA00022525"/>
    </source>
</evidence>
<comment type="function">
    <text evidence="4">Dirigent proteins impart stereoselectivity on the phenoxy radical-coupling reaction, yielding optically active lignans from two molecules of coniferyl alcohol in the biosynthesis of lignans, flavonolignans, and alkaloids and thus plays a central role in plant secondary metabolism.</text>
</comment>
<name>A0AAP0BF83_9ASPA</name>
<gene>
    <name evidence="5" type="primary">PI206</name>
    <name evidence="5" type="ORF">KSP39_PZI011809</name>
</gene>
<evidence type="ECO:0000256" key="2">
    <source>
        <dbReference type="ARBA" id="ARBA00011738"/>
    </source>
</evidence>
<dbReference type="AlphaFoldDB" id="A0AAP0BF83"/>
<keyword evidence="6" id="KW-1185">Reference proteome</keyword>
<protein>
    <recommendedName>
        <fullName evidence="4">Dirigent protein</fullName>
    </recommendedName>
</protein>
<dbReference type="InterPro" id="IPR044859">
    <property type="entry name" value="Allene_oxi_cyc_Dirigent"/>
</dbReference>
<organism evidence="5 6">
    <name type="scientific">Platanthera zijinensis</name>
    <dbReference type="NCBI Taxonomy" id="2320716"/>
    <lineage>
        <taxon>Eukaryota</taxon>
        <taxon>Viridiplantae</taxon>
        <taxon>Streptophyta</taxon>
        <taxon>Embryophyta</taxon>
        <taxon>Tracheophyta</taxon>
        <taxon>Spermatophyta</taxon>
        <taxon>Magnoliopsida</taxon>
        <taxon>Liliopsida</taxon>
        <taxon>Asparagales</taxon>
        <taxon>Orchidaceae</taxon>
        <taxon>Orchidoideae</taxon>
        <taxon>Orchideae</taxon>
        <taxon>Orchidinae</taxon>
        <taxon>Platanthera</taxon>
    </lineage>
</organism>
<dbReference type="Pfam" id="PF03018">
    <property type="entry name" value="Dirigent"/>
    <property type="match status" value="1"/>
</dbReference>
<dbReference type="InterPro" id="IPR004265">
    <property type="entry name" value="Dirigent"/>
</dbReference>
<keyword evidence="4" id="KW-0052">Apoplast</keyword>
<comment type="similarity">
    <text evidence="1 4">Belongs to the plant dirigent protein family.</text>
</comment>
<proteinExistence type="inferred from homology"/>
<comment type="caution">
    <text evidence="5">The sequence shown here is derived from an EMBL/GenBank/DDBJ whole genome shotgun (WGS) entry which is preliminary data.</text>
</comment>
<feature type="signal peptide" evidence="4">
    <location>
        <begin position="1"/>
        <end position="22"/>
    </location>
</feature>
<dbReference type="GO" id="GO:0009695">
    <property type="term" value="P:jasmonic acid biosynthetic process"/>
    <property type="evidence" value="ECO:0007669"/>
    <property type="project" value="InterPro"/>
</dbReference>
<keyword evidence="4" id="KW-0732">Signal</keyword>
<accession>A0AAP0BF83</accession>
<evidence type="ECO:0000313" key="5">
    <source>
        <dbReference type="EMBL" id="KAK8937088.1"/>
    </source>
</evidence>
<dbReference type="GO" id="GO:0046423">
    <property type="term" value="F:allene-oxide cyclase activity"/>
    <property type="evidence" value="ECO:0007669"/>
    <property type="project" value="InterPro"/>
</dbReference>
<evidence type="ECO:0000313" key="6">
    <source>
        <dbReference type="Proteomes" id="UP001418222"/>
    </source>
</evidence>
<dbReference type="SUPFAM" id="SSF141493">
    <property type="entry name" value="Allene oxide cyclase-like"/>
    <property type="match status" value="1"/>
</dbReference>
<dbReference type="GO" id="GO:0009699">
    <property type="term" value="P:phenylpropanoid biosynthetic process"/>
    <property type="evidence" value="ECO:0007669"/>
    <property type="project" value="UniProtKB-ARBA"/>
</dbReference>
<dbReference type="Proteomes" id="UP001418222">
    <property type="component" value="Unassembled WGS sequence"/>
</dbReference>